<proteinExistence type="predicted"/>
<evidence type="ECO:0000313" key="2">
    <source>
        <dbReference type="Proteomes" id="UP000295689"/>
    </source>
</evidence>
<dbReference type="EMBL" id="SLVV01000009">
    <property type="protein sequence ID" value="TCN23096.1"/>
    <property type="molecule type" value="Genomic_DNA"/>
</dbReference>
<name>A0A4R2B973_9BACI</name>
<keyword evidence="2" id="KW-1185">Reference proteome</keyword>
<comment type="caution">
    <text evidence="1">The sequence shown here is derived from an EMBL/GenBank/DDBJ whole genome shotgun (WGS) entry which is preliminary data.</text>
</comment>
<evidence type="ECO:0000313" key="1">
    <source>
        <dbReference type="EMBL" id="TCN23096.1"/>
    </source>
</evidence>
<accession>A0A4R2B973</accession>
<dbReference type="Proteomes" id="UP000295689">
    <property type="component" value="Unassembled WGS sequence"/>
</dbReference>
<gene>
    <name evidence="1" type="ORF">EV146_109255</name>
</gene>
<dbReference type="RefSeq" id="WP_162990231.1">
    <property type="nucleotide sequence ID" value="NZ_CP033044.1"/>
</dbReference>
<reference evidence="1 2" key="1">
    <citation type="journal article" date="2015" name="Stand. Genomic Sci.">
        <title>Genomic Encyclopedia of Bacterial and Archaeal Type Strains, Phase III: the genomes of soil and plant-associated and newly described type strains.</title>
        <authorList>
            <person name="Whitman W.B."/>
            <person name="Woyke T."/>
            <person name="Klenk H.P."/>
            <person name="Zhou Y."/>
            <person name="Lilburn T.G."/>
            <person name="Beck B.J."/>
            <person name="De Vos P."/>
            <person name="Vandamme P."/>
            <person name="Eisen J.A."/>
            <person name="Garrity G."/>
            <person name="Hugenholtz P."/>
            <person name="Kyrpides N.C."/>
        </authorList>
    </citation>
    <scope>NUCLEOTIDE SEQUENCE [LARGE SCALE GENOMIC DNA]</scope>
    <source>
        <strain evidence="1 2">CV53</strain>
    </source>
</reference>
<organism evidence="1 2">
    <name type="scientific">Mesobacillus foraminis</name>
    <dbReference type="NCBI Taxonomy" id="279826"/>
    <lineage>
        <taxon>Bacteria</taxon>
        <taxon>Bacillati</taxon>
        <taxon>Bacillota</taxon>
        <taxon>Bacilli</taxon>
        <taxon>Bacillales</taxon>
        <taxon>Bacillaceae</taxon>
        <taxon>Mesobacillus</taxon>
    </lineage>
</organism>
<sequence length="49" mass="5426">MKELVGECIQCGKEVFCLDGFLNGSVDDQQQLLCFECDGAEDMPKRVSP</sequence>
<dbReference type="AlphaFoldDB" id="A0A4R2B973"/>
<protein>
    <submittedName>
        <fullName evidence="1">Uncharacterized protein</fullName>
    </submittedName>
</protein>